<dbReference type="AlphaFoldDB" id="A0A0F9RWY6"/>
<proteinExistence type="predicted"/>
<dbReference type="SUPFAM" id="SSF49265">
    <property type="entry name" value="Fibronectin type III"/>
    <property type="match status" value="1"/>
</dbReference>
<name>A0A0F9RWY6_9ZZZZ</name>
<dbReference type="EMBL" id="LAZR01000678">
    <property type="protein sequence ID" value="KKN60920.1"/>
    <property type="molecule type" value="Genomic_DNA"/>
</dbReference>
<evidence type="ECO:0000313" key="1">
    <source>
        <dbReference type="EMBL" id="KKN60920.1"/>
    </source>
</evidence>
<dbReference type="InterPro" id="IPR036116">
    <property type="entry name" value="FN3_sf"/>
</dbReference>
<organism evidence="1">
    <name type="scientific">marine sediment metagenome</name>
    <dbReference type="NCBI Taxonomy" id="412755"/>
    <lineage>
        <taxon>unclassified sequences</taxon>
        <taxon>metagenomes</taxon>
        <taxon>ecological metagenomes</taxon>
    </lineage>
</organism>
<gene>
    <name evidence="1" type="ORF">LCGC14_0527190</name>
</gene>
<sequence length="541" mass="56631">MAVGDIGAIIDSLQYDDDAVNITIAHVSGDVYALTYSQSNDGFLRTLSIDSAGNIGATIDTLEYDPVQGAVPKIIKISANVFAIFYYGPDSDGFIKTIGIQDDGTITGVIATLEFEVNAAFLRCDPLHIAGNVYAIAYQGGPTNPVFLTVTTVSISSDGVTLAILDTLEQAIGQNKAMDFIHIAGDTYLVAYQGLVIATNIFTVEIQTNGTIVGVIDSYVLDASTASGPIKAVPISDDVYAIAFQESGTNIGILKTIHISDAGTIGAVIDTDNTVFPKGPWGFMRLAGTSNIFIATYIDADRGYFRTLEISDDGTIGAVIDTLVASGVADFSSNARIINTSGNIYAMTVTAFVNRGRIFTAGPELAVLPSVSTDPATDIAGAAATLNGTLDDDGGEACDCAFQYGLTIGYGATTSTQSKTTGQSFASPITGLLPGTIYHFRAWASNSYGTGYGADRTFTTLGDIYPSIETTRVSSLVHRWVPGSYSLECVLGGLTSDIGLIVPTGRPTPTLPTLPSCPPGKVLAWSLEEGYHCVSEGLPHP</sequence>
<protein>
    <recommendedName>
        <fullName evidence="2">Fibronectin type-III domain-containing protein</fullName>
    </recommendedName>
</protein>
<reference evidence="1" key="1">
    <citation type="journal article" date="2015" name="Nature">
        <title>Complex archaea that bridge the gap between prokaryotes and eukaryotes.</title>
        <authorList>
            <person name="Spang A."/>
            <person name="Saw J.H."/>
            <person name="Jorgensen S.L."/>
            <person name="Zaremba-Niedzwiedzka K."/>
            <person name="Martijn J."/>
            <person name="Lind A.E."/>
            <person name="van Eijk R."/>
            <person name="Schleper C."/>
            <person name="Guy L."/>
            <person name="Ettema T.J."/>
        </authorList>
    </citation>
    <scope>NUCLEOTIDE SEQUENCE</scope>
</reference>
<comment type="caution">
    <text evidence="1">The sequence shown here is derived from an EMBL/GenBank/DDBJ whole genome shotgun (WGS) entry which is preliminary data.</text>
</comment>
<accession>A0A0F9RWY6</accession>
<evidence type="ECO:0008006" key="2">
    <source>
        <dbReference type="Google" id="ProtNLM"/>
    </source>
</evidence>